<keyword evidence="3" id="KW-1185">Reference proteome</keyword>
<dbReference type="Proteomes" id="UP000626148">
    <property type="component" value="Unassembled WGS sequence"/>
</dbReference>
<protein>
    <submittedName>
        <fullName evidence="2">Transcriptional regulator</fullName>
    </submittedName>
</protein>
<dbReference type="SMART" id="SM00530">
    <property type="entry name" value="HTH_XRE"/>
    <property type="match status" value="1"/>
</dbReference>
<reference evidence="2" key="1">
    <citation type="journal article" date="2014" name="Int. J. Syst. Evol. Microbiol.">
        <title>Complete genome sequence of Corynebacterium casei LMG S-19264T (=DSM 44701T), isolated from a smear-ripened cheese.</title>
        <authorList>
            <consortium name="US DOE Joint Genome Institute (JGI-PGF)"/>
            <person name="Walter F."/>
            <person name="Albersmeier A."/>
            <person name="Kalinowski J."/>
            <person name="Ruckert C."/>
        </authorList>
    </citation>
    <scope>NUCLEOTIDE SEQUENCE</scope>
    <source>
        <strain evidence="2">KCTC 22169</strain>
    </source>
</reference>
<name>A0A918KN02_9GAMM</name>
<accession>A0A918KN02</accession>
<dbReference type="SUPFAM" id="SSF47413">
    <property type="entry name" value="lambda repressor-like DNA-binding domains"/>
    <property type="match status" value="1"/>
</dbReference>
<dbReference type="EMBL" id="BMXR01000012">
    <property type="protein sequence ID" value="GGX68528.1"/>
    <property type="molecule type" value="Genomic_DNA"/>
</dbReference>
<dbReference type="InterPro" id="IPR001387">
    <property type="entry name" value="Cro/C1-type_HTH"/>
</dbReference>
<comment type="caution">
    <text evidence="2">The sequence shown here is derived from an EMBL/GenBank/DDBJ whole genome shotgun (WGS) entry which is preliminary data.</text>
</comment>
<dbReference type="Gene3D" id="1.10.260.40">
    <property type="entry name" value="lambda repressor-like DNA-binding domains"/>
    <property type="match status" value="1"/>
</dbReference>
<dbReference type="InterPro" id="IPR010982">
    <property type="entry name" value="Lambda_DNA-bd_dom_sf"/>
</dbReference>
<sequence length="82" mass="9264">MKITTPDMLAQALKNARTSRQLSQEATAKLVGIKQDTVSRFETRPDSSRIDTLFKILAALELELQVVERDRGTQGTGWSEEW</sequence>
<dbReference type="CDD" id="cd00093">
    <property type="entry name" value="HTH_XRE"/>
    <property type="match status" value="1"/>
</dbReference>
<reference evidence="2" key="2">
    <citation type="submission" date="2020-09" db="EMBL/GenBank/DDBJ databases">
        <authorList>
            <person name="Sun Q."/>
            <person name="Kim S."/>
        </authorList>
    </citation>
    <scope>NUCLEOTIDE SEQUENCE</scope>
    <source>
        <strain evidence="2">KCTC 22169</strain>
    </source>
</reference>
<evidence type="ECO:0000313" key="2">
    <source>
        <dbReference type="EMBL" id="GGX68528.1"/>
    </source>
</evidence>
<dbReference type="PROSITE" id="PS50943">
    <property type="entry name" value="HTH_CROC1"/>
    <property type="match status" value="1"/>
</dbReference>
<evidence type="ECO:0000259" key="1">
    <source>
        <dbReference type="PROSITE" id="PS50943"/>
    </source>
</evidence>
<dbReference type="Pfam" id="PF01381">
    <property type="entry name" value="HTH_3"/>
    <property type="match status" value="1"/>
</dbReference>
<evidence type="ECO:0000313" key="3">
    <source>
        <dbReference type="Proteomes" id="UP000626148"/>
    </source>
</evidence>
<dbReference type="AlphaFoldDB" id="A0A918KN02"/>
<proteinExistence type="predicted"/>
<organism evidence="2 3">
    <name type="scientific">Saccharospirillum salsuginis</name>
    <dbReference type="NCBI Taxonomy" id="418750"/>
    <lineage>
        <taxon>Bacteria</taxon>
        <taxon>Pseudomonadati</taxon>
        <taxon>Pseudomonadota</taxon>
        <taxon>Gammaproteobacteria</taxon>
        <taxon>Oceanospirillales</taxon>
        <taxon>Saccharospirillaceae</taxon>
        <taxon>Saccharospirillum</taxon>
    </lineage>
</organism>
<gene>
    <name evidence="2" type="ORF">GCM10007392_40130</name>
</gene>
<dbReference type="GO" id="GO:0003677">
    <property type="term" value="F:DNA binding"/>
    <property type="evidence" value="ECO:0007669"/>
    <property type="project" value="InterPro"/>
</dbReference>
<feature type="domain" description="HTH cro/C1-type" evidence="1">
    <location>
        <begin position="13"/>
        <end position="67"/>
    </location>
</feature>
<dbReference type="RefSeq" id="WP_189612078.1">
    <property type="nucleotide sequence ID" value="NZ_BMXR01000012.1"/>
</dbReference>